<name>K1XZ99_9BACT</name>
<keyword evidence="1" id="KW-1133">Transmembrane helix</keyword>
<dbReference type="EMBL" id="AMFJ01034096">
    <property type="protein sequence ID" value="EKD30301.1"/>
    <property type="molecule type" value="Genomic_DNA"/>
</dbReference>
<dbReference type="Pfam" id="PF07963">
    <property type="entry name" value="N_methyl"/>
    <property type="match status" value="1"/>
</dbReference>
<gene>
    <name evidence="2" type="ORF">ACD_78C00096G0002</name>
</gene>
<evidence type="ECO:0000313" key="2">
    <source>
        <dbReference type="EMBL" id="EKD30301.1"/>
    </source>
</evidence>
<protein>
    <recommendedName>
        <fullName evidence="3">Prepilin-type N-terminal cleavage/methylation domain-containing protein</fullName>
    </recommendedName>
</protein>
<accession>K1XZ99</accession>
<feature type="transmembrane region" description="Helical" evidence="1">
    <location>
        <begin position="105"/>
        <end position="123"/>
    </location>
</feature>
<sequence length="470" mass="52678">MKKRSLKENSVAILFILIRDFFVSLFLSFILFIKVIIGRKAPPLRENRFLDSMNFIFHIGPKSFWWAPSGVKIGRSIATLLHYIFRKETVFTEKKKGLGKSGFTLIEMLLSITIFSIIIIMAFDVMGNIGILRTKLSSKLDMNSELYTAVEKLTGLIKTGGDIDYEEYWNRLAVGTTTASGHYDVFSGYGNYGSGANFATNTYGDSMYYCRSGSGTSMGTGGCLSNIFNTYSISLVNTPQRYGQYALQFVDYNANANYDSGWILWDENGDGNIRWDDDDETLGMWPSAFTGGVGAEELYLIKKGPQTERIFFRWTLKSDPYAPPSTVCTLSGVAMGSGCLGNIQILRLVGRDLGLSHSGAVATSTGRYDGLIDTWECREDFACNGSNNLPNGTTGEWVDIFPDYINVKNIDFYPYPDKDFRLAWKEDNIATVINPYVRMNITLGLAWEKRRQIKWPSGEVSITTTINLSR</sequence>
<dbReference type="PROSITE" id="PS00409">
    <property type="entry name" value="PROKAR_NTER_METHYL"/>
    <property type="match status" value="1"/>
</dbReference>
<organism evidence="2">
    <name type="scientific">uncultured bacterium</name>
    <name type="common">gcode 4</name>
    <dbReference type="NCBI Taxonomy" id="1234023"/>
    <lineage>
        <taxon>Bacteria</taxon>
        <taxon>environmental samples</taxon>
    </lineage>
</organism>
<dbReference type="InterPro" id="IPR012902">
    <property type="entry name" value="N_methyl_site"/>
</dbReference>
<comment type="caution">
    <text evidence="2">The sequence shown here is derived from an EMBL/GenBank/DDBJ whole genome shotgun (WGS) entry which is preliminary data.</text>
</comment>
<keyword evidence="1" id="KW-0472">Membrane</keyword>
<reference evidence="2" key="1">
    <citation type="journal article" date="2012" name="Science">
        <title>Fermentation, hydrogen, and sulfur metabolism in multiple uncultivated bacterial phyla.</title>
        <authorList>
            <person name="Wrighton K.C."/>
            <person name="Thomas B.C."/>
            <person name="Sharon I."/>
            <person name="Miller C.S."/>
            <person name="Castelle C.J."/>
            <person name="VerBerkmoes N.C."/>
            <person name="Wilkins M.J."/>
            <person name="Hettich R.L."/>
            <person name="Lipton M.S."/>
            <person name="Williams K.H."/>
            <person name="Long P.E."/>
            <person name="Banfield J.F."/>
        </authorList>
    </citation>
    <scope>NUCLEOTIDE SEQUENCE [LARGE SCALE GENOMIC DNA]</scope>
</reference>
<evidence type="ECO:0008006" key="3">
    <source>
        <dbReference type="Google" id="ProtNLM"/>
    </source>
</evidence>
<proteinExistence type="predicted"/>
<feature type="transmembrane region" description="Helical" evidence="1">
    <location>
        <begin position="12"/>
        <end position="37"/>
    </location>
</feature>
<evidence type="ECO:0000256" key="1">
    <source>
        <dbReference type="SAM" id="Phobius"/>
    </source>
</evidence>
<dbReference type="NCBIfam" id="TIGR02532">
    <property type="entry name" value="IV_pilin_GFxxxE"/>
    <property type="match status" value="1"/>
</dbReference>
<dbReference type="AlphaFoldDB" id="K1XZ99"/>
<keyword evidence="1" id="KW-0812">Transmembrane</keyword>